<feature type="compositionally biased region" description="Polar residues" evidence="1">
    <location>
        <begin position="122"/>
        <end position="131"/>
    </location>
</feature>
<protein>
    <submittedName>
        <fullName evidence="3 4">Uncharacterized protein</fullName>
    </submittedName>
</protein>
<proteinExistence type="predicted"/>
<accession>A0AAJ8W4P5</accession>
<reference evidence="5" key="1">
    <citation type="journal article" date="2009" name="Nature">
        <title>Evolution of pathogenicity and sexual reproduction in eight Candida genomes.</title>
        <authorList>
            <person name="Butler G."/>
            <person name="Rasmussen M.D."/>
            <person name="Lin M.F."/>
            <person name="Santos M.A."/>
            <person name="Sakthikumar S."/>
            <person name="Munro C.A."/>
            <person name="Rheinbay E."/>
            <person name="Grabherr M."/>
            <person name="Forche A."/>
            <person name="Reedy J.L."/>
            <person name="Agrafioti I."/>
            <person name="Arnaud M.B."/>
            <person name="Bates S."/>
            <person name="Brown A.J."/>
            <person name="Brunke S."/>
            <person name="Costanzo M.C."/>
            <person name="Fitzpatrick D.A."/>
            <person name="de Groot P.W."/>
            <person name="Harris D."/>
            <person name="Hoyer L.L."/>
            <person name="Hube B."/>
            <person name="Klis F.M."/>
            <person name="Kodira C."/>
            <person name="Lennard N."/>
            <person name="Logue M.E."/>
            <person name="Martin R."/>
            <person name="Neiman A.M."/>
            <person name="Nikolaou E."/>
            <person name="Quail M.A."/>
            <person name="Quinn J."/>
            <person name="Santos M.C."/>
            <person name="Schmitzberger F.F."/>
            <person name="Sherlock G."/>
            <person name="Shah P."/>
            <person name="Silverstein K.A."/>
            <person name="Skrzypek M.S."/>
            <person name="Soll D."/>
            <person name="Staggs R."/>
            <person name="Stansfield I."/>
            <person name="Stumpf M.P."/>
            <person name="Sudbery P.E."/>
            <person name="Srikantha T."/>
            <person name="Zeng Q."/>
            <person name="Berman J."/>
            <person name="Berriman M."/>
            <person name="Heitman J."/>
            <person name="Gow N.A."/>
            <person name="Lorenz M.C."/>
            <person name="Birren B.W."/>
            <person name="Kellis M."/>
            <person name="Cuomo C.A."/>
        </authorList>
    </citation>
    <scope>NUCLEOTIDE SEQUENCE [LARGE SCALE GENOMIC DNA]</scope>
    <source>
        <strain evidence="5">CDC 317 / ATCC MYA-4646</strain>
    </source>
</reference>
<dbReference type="EMBL" id="HE605207">
    <property type="protein sequence ID" value="CCE43919.1"/>
    <property type="molecule type" value="Genomic_DNA"/>
</dbReference>
<gene>
    <name evidence="2 3" type="ordered locus">CPAR2_501440</name>
</gene>
<dbReference type="STRING" id="578454.G8BHJ4"/>
<dbReference type="CGD" id="CAL0000156525">
    <property type="gene designation" value="CPAR2_501440"/>
</dbReference>
<dbReference type="AlphaFoldDB" id="G8BHJ4"/>
<name>G8BHJ4_CANPC</name>
<accession>G8BHJ4</accession>
<evidence type="ECO:0000313" key="4">
    <source>
        <dbReference type="EnsemblFungi" id="CPAR2_501440-T-p1"/>
    </source>
</evidence>
<reference evidence="3" key="3">
    <citation type="submission" date="2011-10" db="EMBL/GenBank/DDBJ databases">
        <title>Transcriptional landscape of the pathogenic yeast Candida parapsilosis.</title>
        <authorList>
            <person name="Guida A."/>
            <person name="Lindstaedt C."/>
            <person name="Maguire S.L."/>
            <person name="Ding C."/>
            <person name="Higgins D.G."/>
            <person name="Harris D."/>
            <person name="Berriman M."/>
            <person name="Butler G."/>
        </authorList>
    </citation>
    <scope>NUCLEOTIDE SEQUENCE</scope>
    <source>
        <strain evidence="3">CDC317</strain>
    </source>
</reference>
<evidence type="ECO:0000313" key="3">
    <source>
        <dbReference type="EMBL" id="CCE43919.1"/>
    </source>
</evidence>
<organism evidence="3 5">
    <name type="scientific">Candida parapsilosis (strain CDC 317 / ATCC MYA-4646)</name>
    <name type="common">Yeast</name>
    <name type="synonym">Monilia parapsilosis</name>
    <dbReference type="NCBI Taxonomy" id="578454"/>
    <lineage>
        <taxon>Eukaryota</taxon>
        <taxon>Fungi</taxon>
        <taxon>Dikarya</taxon>
        <taxon>Ascomycota</taxon>
        <taxon>Saccharomycotina</taxon>
        <taxon>Pichiomycetes</taxon>
        <taxon>Debaryomycetaceae</taxon>
        <taxon>Candida/Lodderomyces clade</taxon>
        <taxon>Candida</taxon>
    </lineage>
</organism>
<feature type="compositionally biased region" description="Polar residues" evidence="1">
    <location>
        <begin position="170"/>
        <end position="188"/>
    </location>
</feature>
<evidence type="ECO:0000256" key="1">
    <source>
        <dbReference type="SAM" id="MobiDB-lite"/>
    </source>
</evidence>
<dbReference type="VEuPathDB" id="FungiDB:CPAR2_501440"/>
<dbReference type="Proteomes" id="UP000005221">
    <property type="component" value="Chromosome 5"/>
</dbReference>
<reference evidence="4" key="4">
    <citation type="submission" date="2025-05" db="UniProtKB">
        <authorList>
            <consortium name="EnsemblFungi"/>
        </authorList>
    </citation>
    <scope>IDENTIFICATION</scope>
</reference>
<feature type="region of interest" description="Disordered" evidence="1">
    <location>
        <begin position="118"/>
        <end position="188"/>
    </location>
</feature>
<dbReference type="EnsemblFungi" id="CPAR2_501440-T">
    <property type="protein sequence ID" value="CPAR2_501440-T-p1"/>
    <property type="gene ID" value="CPAR2_501440"/>
</dbReference>
<reference evidence="5" key="2">
    <citation type="journal article" date="2011" name="BMC Genomics">
        <title>Using RNA-seq to determine the transcriptional landscape and the hypoxic response of the pathogenic yeast Candida parapsilosis.</title>
        <authorList>
            <person name="Guida A."/>
            <person name="Lindstaedt C."/>
            <person name="Maguire S.L."/>
            <person name="Ding C."/>
            <person name="Higgins D.G."/>
            <person name="Corton N.J."/>
            <person name="Berriman M."/>
            <person name="Butler G."/>
        </authorList>
    </citation>
    <scope>GENOME REANNOTATION</scope>
    <source>
        <strain evidence="5">CDC 317 / ATCC MYA-4646</strain>
    </source>
</reference>
<feature type="compositionally biased region" description="Polar residues" evidence="1">
    <location>
        <begin position="141"/>
        <end position="162"/>
    </location>
</feature>
<evidence type="ECO:0000313" key="2">
    <source>
        <dbReference type="CGD" id="CAL0000156525"/>
    </source>
</evidence>
<dbReference type="eggNOG" id="ENOG502SDAF">
    <property type="taxonomic scope" value="Eukaryota"/>
</dbReference>
<sequence length="188" mass="20996">MFKFDSLDTNSRPKLPDSIKIDDITSGRIDPQLIYNEIERLKAEINILRNDMSMFLQALATIPEDNSPQEYYRTTMSRLETVQESIQEYCERYNKLLPIINLAQIKLGHEVEAPPVNKAKPIQSQQSNKVKSSAKVLESGAQGQIPNFNQSTASNGNGNASRNTKKPTKKGNSTNKISEGTSTQPIVI</sequence>
<keyword evidence="5" id="KW-1185">Reference proteome</keyword>
<evidence type="ECO:0000313" key="5">
    <source>
        <dbReference type="Proteomes" id="UP000005221"/>
    </source>
</evidence>